<dbReference type="GO" id="GO:0006402">
    <property type="term" value="P:mRNA catabolic process"/>
    <property type="evidence" value="ECO:0007669"/>
    <property type="project" value="TreeGrafter"/>
</dbReference>
<dbReference type="PANTHER" id="PTHR40588">
    <property type="entry name" value="MRNA INTERFERASE TOXIN YAFQ"/>
    <property type="match status" value="1"/>
</dbReference>
<evidence type="ECO:0000256" key="2">
    <source>
        <dbReference type="PIRSR" id="PIRSR006156-1"/>
    </source>
</evidence>
<dbReference type="EMBL" id="AACHPS010000030">
    <property type="protein sequence ID" value="EAK6022994.1"/>
    <property type="molecule type" value="Genomic_DNA"/>
</dbReference>
<dbReference type="Gene3D" id="3.30.2310.20">
    <property type="entry name" value="RelE-like"/>
    <property type="match status" value="1"/>
</dbReference>
<dbReference type="SUPFAM" id="SSF143011">
    <property type="entry name" value="RelE-like"/>
    <property type="match status" value="1"/>
</dbReference>
<protein>
    <submittedName>
        <fullName evidence="3">Type II toxin-antitoxin system YafQ family toxin</fullName>
    </submittedName>
</protein>
<gene>
    <name evidence="3" type="ORF">E5I51_09495</name>
</gene>
<accession>A0A5T0ZEY9</accession>
<dbReference type="InterPro" id="IPR007712">
    <property type="entry name" value="RelE/ParE_toxin"/>
</dbReference>
<feature type="active site" description="Proton donor" evidence="2">
    <location>
        <position position="86"/>
    </location>
</feature>
<dbReference type="GO" id="GO:0004521">
    <property type="term" value="F:RNA endonuclease activity"/>
    <property type="evidence" value="ECO:0007669"/>
    <property type="project" value="TreeGrafter"/>
</dbReference>
<dbReference type="GO" id="GO:0006415">
    <property type="term" value="P:translational termination"/>
    <property type="evidence" value="ECO:0007669"/>
    <property type="project" value="TreeGrafter"/>
</dbReference>
<evidence type="ECO:0000256" key="1">
    <source>
        <dbReference type="ARBA" id="ARBA00022649"/>
    </source>
</evidence>
<reference evidence="3" key="1">
    <citation type="submission" date="2019-04" db="EMBL/GenBank/DDBJ databases">
        <authorList>
            <consortium name="NARMS: The National Antimicrobial Resistance Monitoring System"/>
        </authorList>
    </citation>
    <scope>NUCLEOTIDE SEQUENCE</scope>
    <source>
        <strain evidence="3">FSIS11919317</strain>
    </source>
</reference>
<evidence type="ECO:0000313" key="3">
    <source>
        <dbReference type="EMBL" id="EAK6022994.1"/>
    </source>
</evidence>
<dbReference type="NCBIfam" id="TIGR02385">
    <property type="entry name" value="RelE_StbE"/>
    <property type="match status" value="1"/>
</dbReference>
<dbReference type="InterPro" id="IPR004386">
    <property type="entry name" value="Toxin_YafQ-like"/>
</dbReference>
<name>A0A5T0ZEY9_CAMJU</name>
<dbReference type="InterPro" id="IPR035093">
    <property type="entry name" value="RelE/ParE_toxin_dom_sf"/>
</dbReference>
<proteinExistence type="predicted"/>
<sequence length="93" mass="11188">MRKINLLRSFKKDYEKVKKQSWDLNTIDDVIQCLMNLDVLPTRLKDHALKGEFKDFRECHIKSNLLLIYQKHNNELELNILKLGSHSKLFKKY</sequence>
<dbReference type="Pfam" id="PF15738">
    <property type="entry name" value="YafQ_toxin"/>
    <property type="match status" value="1"/>
</dbReference>
<organism evidence="3">
    <name type="scientific">Campylobacter jejuni</name>
    <dbReference type="NCBI Taxonomy" id="197"/>
    <lineage>
        <taxon>Bacteria</taxon>
        <taxon>Pseudomonadati</taxon>
        <taxon>Campylobacterota</taxon>
        <taxon>Epsilonproteobacteria</taxon>
        <taxon>Campylobacterales</taxon>
        <taxon>Campylobacteraceae</taxon>
        <taxon>Campylobacter</taxon>
    </lineage>
</organism>
<keyword evidence="1" id="KW-1277">Toxin-antitoxin system</keyword>
<dbReference type="AlphaFoldDB" id="A0A5T0ZEY9"/>
<dbReference type="PANTHER" id="PTHR40588:SF1">
    <property type="entry name" value="MRNA INTERFERASE TOXIN YAFQ"/>
    <property type="match status" value="1"/>
</dbReference>
<comment type="caution">
    <text evidence="3">The sequence shown here is derived from an EMBL/GenBank/DDBJ whole genome shotgun (WGS) entry which is preliminary data.</text>
</comment>
<dbReference type="PIRSF" id="PIRSF006156">
    <property type="entry name" value="YafQ"/>
    <property type="match status" value="1"/>
</dbReference>